<dbReference type="EMBL" id="VUMS01000033">
    <property type="protein sequence ID" value="MST67641.1"/>
    <property type="molecule type" value="Genomic_DNA"/>
</dbReference>
<name>A0A7X2TLR1_9FIRM</name>
<sequence length="131" mass="15091">MAPKEKPQEMHRNHIICLRLTDTEFAFLNESVNRANLSRSEFLRRLILGKRVVTKYQVVADSDEIKKLAGEFGKIGSNLNQIAKFFNSGGERSMAMEDDIRQCISELQQLRKKVIRLAGDFDGHHQTYQKP</sequence>
<dbReference type="InterPro" id="IPR053842">
    <property type="entry name" value="NikA-like"/>
</dbReference>
<dbReference type="RefSeq" id="WP_154433003.1">
    <property type="nucleotide sequence ID" value="NZ_VUMS01000033.1"/>
</dbReference>
<organism evidence="1 2">
    <name type="scientific">Oliverpabstia intestinalis</name>
    <dbReference type="NCBI Taxonomy" id="2606633"/>
    <lineage>
        <taxon>Bacteria</taxon>
        <taxon>Bacillati</taxon>
        <taxon>Bacillota</taxon>
        <taxon>Clostridia</taxon>
        <taxon>Lachnospirales</taxon>
        <taxon>Lachnospiraceae</taxon>
        <taxon>Oliverpabstia</taxon>
    </lineage>
</organism>
<dbReference type="AlphaFoldDB" id="A0A7X2TLR1"/>
<keyword evidence="2" id="KW-1185">Reference proteome</keyword>
<gene>
    <name evidence="1" type="ORF">FYJ57_13170</name>
</gene>
<evidence type="ECO:0000313" key="2">
    <source>
        <dbReference type="Proteomes" id="UP000440513"/>
    </source>
</evidence>
<evidence type="ECO:0000313" key="1">
    <source>
        <dbReference type="EMBL" id="MST67641.1"/>
    </source>
</evidence>
<dbReference type="Proteomes" id="UP000440513">
    <property type="component" value="Unassembled WGS sequence"/>
</dbReference>
<dbReference type="Pfam" id="PF21983">
    <property type="entry name" value="NikA-like"/>
    <property type="match status" value="1"/>
</dbReference>
<accession>A0A7X2TLR1</accession>
<protein>
    <submittedName>
        <fullName evidence="1">MobC family plasmid mobilization relaxosome protein</fullName>
    </submittedName>
</protein>
<comment type="caution">
    <text evidence="1">The sequence shown here is derived from an EMBL/GenBank/DDBJ whole genome shotgun (WGS) entry which is preliminary data.</text>
</comment>
<proteinExistence type="predicted"/>
<reference evidence="1 2" key="1">
    <citation type="submission" date="2019-08" db="EMBL/GenBank/DDBJ databases">
        <title>In-depth cultivation of the pig gut microbiome towards novel bacterial diversity and tailored functional studies.</title>
        <authorList>
            <person name="Wylensek D."/>
            <person name="Hitch T.C.A."/>
            <person name="Clavel T."/>
        </authorList>
    </citation>
    <scope>NUCLEOTIDE SEQUENCE [LARGE SCALE GENOMIC DNA]</scope>
    <source>
        <strain evidence="1 2">BSM-380-WT-5A</strain>
    </source>
</reference>